<dbReference type="Pfam" id="PF01172">
    <property type="entry name" value="SBDS_N"/>
    <property type="match status" value="1"/>
</dbReference>
<dbReference type="Gene3D" id="3.30.1250.10">
    <property type="entry name" value="Ribosome maturation protein SBDS, N-terminal domain"/>
    <property type="match status" value="1"/>
</dbReference>
<dbReference type="PANTHER" id="PTHR10927">
    <property type="entry name" value="RIBOSOME MATURATION PROTEIN SBDS"/>
    <property type="match status" value="1"/>
</dbReference>
<dbReference type="InterPro" id="IPR037188">
    <property type="entry name" value="Sdo1/SBDS_central_sf"/>
</dbReference>
<dbReference type="NCBIfam" id="TIGR00291">
    <property type="entry name" value="RNA_SBDS"/>
    <property type="match status" value="1"/>
</dbReference>
<evidence type="ECO:0000313" key="5">
    <source>
        <dbReference type="EMBL" id="SNQ59479.1"/>
    </source>
</evidence>
<dbReference type="EMBL" id="FZMP01000024">
    <property type="protein sequence ID" value="SNQ59479.1"/>
    <property type="molecule type" value="Genomic_DNA"/>
</dbReference>
<evidence type="ECO:0000259" key="4">
    <source>
        <dbReference type="Pfam" id="PF20268"/>
    </source>
</evidence>
<evidence type="ECO:0000313" key="6">
    <source>
        <dbReference type="Proteomes" id="UP000218615"/>
    </source>
</evidence>
<dbReference type="InterPro" id="IPR019783">
    <property type="entry name" value="SDO1/SBDS_N"/>
</dbReference>
<dbReference type="InterPro" id="IPR002140">
    <property type="entry name" value="Sdo1/SBDS"/>
</dbReference>
<comment type="similarity">
    <text evidence="1">Belongs to the SDO1/SBDS family.</text>
</comment>
<dbReference type="SUPFAM" id="SSF109728">
    <property type="entry name" value="Hypothetical protein AF0491, middle domain"/>
    <property type="match status" value="1"/>
</dbReference>
<keyword evidence="6" id="KW-1185">Reference proteome</keyword>
<dbReference type="InterPro" id="IPR018978">
    <property type="entry name" value="SDO1/SBDS_central"/>
</dbReference>
<reference evidence="6" key="1">
    <citation type="submission" date="2017-06" db="EMBL/GenBank/DDBJ databases">
        <authorList>
            <person name="Cremers G."/>
        </authorList>
    </citation>
    <scope>NUCLEOTIDE SEQUENCE [LARGE SCALE GENOMIC DNA]</scope>
</reference>
<dbReference type="SUPFAM" id="SSF54980">
    <property type="entry name" value="EF-G C-terminal domain-like"/>
    <property type="match status" value="1"/>
</dbReference>
<dbReference type="OrthoDB" id="84504at2157"/>
<feature type="domain" description="Ribosome maturation protein SDO1/SBDS C-terminal" evidence="4">
    <location>
        <begin position="164"/>
        <end position="230"/>
    </location>
</feature>
<accession>A0A284VJU8</accession>
<dbReference type="STRING" id="1392998.ANME2D_02750"/>
<evidence type="ECO:0000259" key="3">
    <source>
        <dbReference type="Pfam" id="PF09377"/>
    </source>
</evidence>
<dbReference type="PANTHER" id="PTHR10927:SF4">
    <property type="entry name" value="RIBOSOME MATURATION PROTEIN SDO1 HOMOLOG"/>
    <property type="match status" value="1"/>
</dbReference>
<feature type="domain" description="Ribosome maturation protein SDO1/SBDS central" evidence="3">
    <location>
        <begin position="101"/>
        <end position="162"/>
    </location>
</feature>
<dbReference type="SUPFAM" id="SSF89895">
    <property type="entry name" value="FYSH domain"/>
    <property type="match status" value="1"/>
</dbReference>
<proteinExistence type="inferred from homology"/>
<sequence length="231" mass="25588">MVALDESIIARLKTHGKTFEVFVDPDGALAFKKGDPVKIEDVLAVEDVFSDAKNGDRPAEQDVINAFGTTDAVRIAEKIINEGELQLTTEQRRKIQEDKKKQVIAFIARNAINPQTKAPHPPARIETAMDEAGIHIDPMKSVEEQVDITMKAIRPIIPIRFEEVKVAIKLPSEYAAKAYGGVAKFGNLLKQEWQNDGSWIGVISIPAGMQDELYSLLNRLTKGSAETRLIK</sequence>
<dbReference type="Pfam" id="PF20268">
    <property type="entry name" value="SBDS_C"/>
    <property type="match status" value="1"/>
</dbReference>
<dbReference type="AlphaFoldDB" id="A0A284VJU8"/>
<dbReference type="InterPro" id="IPR036786">
    <property type="entry name" value="Ribosome_mat_SBDS_N_sf"/>
</dbReference>
<feature type="domain" description="Ribosome maturation protein SDO1/SBDS N-terminal" evidence="2">
    <location>
        <begin position="8"/>
        <end position="93"/>
    </location>
</feature>
<dbReference type="GO" id="GO:0042256">
    <property type="term" value="P:cytosolic ribosome assembly"/>
    <property type="evidence" value="ECO:0007669"/>
    <property type="project" value="InterPro"/>
</dbReference>
<dbReference type="InterPro" id="IPR035647">
    <property type="entry name" value="EFG_III/V"/>
</dbReference>
<evidence type="ECO:0000259" key="2">
    <source>
        <dbReference type="Pfam" id="PF01172"/>
    </source>
</evidence>
<protein>
    <submittedName>
        <fullName evidence="5">Ribosome maturation protein SDO1 homolog</fullName>
    </submittedName>
</protein>
<dbReference type="InterPro" id="IPR039100">
    <property type="entry name" value="Sdo1/SBDS-like"/>
</dbReference>
<dbReference type="Pfam" id="PF09377">
    <property type="entry name" value="SBDS_domain_II"/>
    <property type="match status" value="1"/>
</dbReference>
<dbReference type="Proteomes" id="UP000218615">
    <property type="component" value="Unassembled WGS sequence"/>
</dbReference>
<dbReference type="InterPro" id="IPR046928">
    <property type="entry name" value="SDO1/SBDS_C"/>
</dbReference>
<dbReference type="Gene3D" id="3.30.70.240">
    <property type="match status" value="1"/>
</dbReference>
<evidence type="ECO:0000256" key="1">
    <source>
        <dbReference type="ARBA" id="ARBA00007433"/>
    </source>
</evidence>
<gene>
    <name evidence="5" type="ORF">MNV_120046</name>
</gene>
<name>A0A284VJU8_9EURY</name>
<dbReference type="RefSeq" id="WP_096203847.1">
    <property type="nucleotide sequence ID" value="NZ_FZMP01000024.1"/>
</dbReference>
<organism evidence="5 6">
    <name type="scientific">Candidatus Methanoperedens nitratireducens</name>
    <dbReference type="NCBI Taxonomy" id="1392998"/>
    <lineage>
        <taxon>Archaea</taxon>
        <taxon>Methanobacteriati</taxon>
        <taxon>Methanobacteriota</taxon>
        <taxon>Stenosarchaea group</taxon>
        <taxon>Methanomicrobia</taxon>
        <taxon>Methanosarcinales</taxon>
        <taxon>ANME-2 cluster</taxon>
        <taxon>Candidatus Methanoperedentaceae</taxon>
        <taxon>Candidatus Methanoperedens</taxon>
    </lineage>
</organism>
<dbReference type="Gene3D" id="1.10.10.900">
    <property type="entry name" value="SBDS protein C-terminal domain, subdomain 1"/>
    <property type="match status" value="1"/>
</dbReference>